<feature type="compositionally biased region" description="Basic and acidic residues" evidence="9">
    <location>
        <begin position="102"/>
        <end position="111"/>
    </location>
</feature>
<dbReference type="GO" id="GO:0032044">
    <property type="term" value="C:DSIF complex"/>
    <property type="evidence" value="ECO:0007669"/>
    <property type="project" value="TreeGrafter"/>
</dbReference>
<evidence type="ECO:0000259" key="10">
    <source>
        <dbReference type="SMART" id="SM00739"/>
    </source>
</evidence>
<proteinExistence type="inferred from homology"/>
<feature type="region of interest" description="Disordered" evidence="9">
    <location>
        <begin position="821"/>
        <end position="922"/>
    </location>
</feature>
<dbReference type="GO" id="GO:0006412">
    <property type="term" value="P:translation"/>
    <property type="evidence" value="ECO:0007669"/>
    <property type="project" value="InterPro"/>
</dbReference>
<feature type="compositionally biased region" description="Polar residues" evidence="9">
    <location>
        <begin position="898"/>
        <end position="910"/>
    </location>
</feature>
<comment type="subcellular location">
    <subcellularLocation>
        <location evidence="1 8">Nucleus</location>
    </subcellularLocation>
    <subcellularLocation>
        <location evidence="2">Plastid</location>
        <location evidence="2">Chloroplast</location>
    </subcellularLocation>
</comment>
<dbReference type="GO" id="GO:0006357">
    <property type="term" value="P:regulation of transcription by RNA polymerase II"/>
    <property type="evidence" value="ECO:0007669"/>
    <property type="project" value="InterPro"/>
</dbReference>
<dbReference type="GO" id="GO:0003735">
    <property type="term" value="F:structural constituent of ribosome"/>
    <property type="evidence" value="ECO:0007669"/>
    <property type="project" value="InterPro"/>
</dbReference>
<feature type="compositionally biased region" description="Acidic residues" evidence="9">
    <location>
        <begin position="91"/>
        <end position="101"/>
    </location>
</feature>
<keyword evidence="4" id="KW-0150">Chloroplast</keyword>
<dbReference type="Proteomes" id="UP001165085">
    <property type="component" value="Unassembled WGS sequence"/>
</dbReference>
<feature type="domain" description="KOW" evidence="10">
    <location>
        <begin position="723"/>
        <end position="750"/>
    </location>
</feature>
<dbReference type="Pfam" id="PF23042">
    <property type="entry name" value="KOW1_SPT5"/>
    <property type="match status" value="1"/>
</dbReference>
<dbReference type="InterPro" id="IPR005824">
    <property type="entry name" value="KOW"/>
</dbReference>
<evidence type="ECO:0000256" key="3">
    <source>
        <dbReference type="ARBA" id="ARBA00006956"/>
    </source>
</evidence>
<feature type="domain" description="KOW" evidence="10">
    <location>
        <begin position="642"/>
        <end position="669"/>
    </location>
</feature>
<dbReference type="Gene3D" id="3.30.70.940">
    <property type="entry name" value="NusG, N-terminal domain"/>
    <property type="match status" value="1"/>
</dbReference>
<dbReference type="InterPro" id="IPR036735">
    <property type="entry name" value="NGN_dom_sf"/>
</dbReference>
<dbReference type="SUPFAM" id="SSF50104">
    <property type="entry name" value="Translation proteins SH3-like domain"/>
    <property type="match status" value="1"/>
</dbReference>
<dbReference type="InterPro" id="IPR017071">
    <property type="entry name" value="TF_Spt5_eukaryote"/>
</dbReference>
<dbReference type="GO" id="GO:0006368">
    <property type="term" value="P:transcription elongation by RNA polymerase II"/>
    <property type="evidence" value="ECO:0007669"/>
    <property type="project" value="TreeGrafter"/>
</dbReference>
<dbReference type="CDD" id="cd06085">
    <property type="entry name" value="KOW_Spt5_5"/>
    <property type="match status" value="1"/>
</dbReference>
<dbReference type="InterPro" id="IPR041978">
    <property type="entry name" value="KOW_Spt5_5"/>
</dbReference>
<evidence type="ECO:0000256" key="9">
    <source>
        <dbReference type="SAM" id="MobiDB-lite"/>
    </source>
</evidence>
<feature type="region of interest" description="Disordered" evidence="9">
    <location>
        <begin position="776"/>
        <end position="795"/>
    </location>
</feature>
<dbReference type="InterPro" id="IPR039659">
    <property type="entry name" value="SPT5"/>
</dbReference>
<keyword evidence="6 8" id="KW-0804">Transcription</keyword>
<comment type="similarity">
    <text evidence="3 8">Belongs to the SPT5 family.</text>
</comment>
<dbReference type="SMART" id="SM00739">
    <property type="entry name" value="KOW"/>
    <property type="match status" value="6"/>
</dbReference>
<dbReference type="InterPro" id="IPR057936">
    <property type="entry name" value="KOWx_Spt5"/>
</dbReference>
<feature type="domain" description="KOW" evidence="10">
    <location>
        <begin position="982"/>
        <end position="1009"/>
    </location>
</feature>
<dbReference type="GO" id="GO:0009507">
    <property type="term" value="C:chloroplast"/>
    <property type="evidence" value="ECO:0007669"/>
    <property type="project" value="UniProtKB-SubCell"/>
</dbReference>
<dbReference type="PANTHER" id="PTHR11125:SF7">
    <property type="entry name" value="TRANSCRIPTION ELONGATION FACTOR SPT5"/>
    <property type="match status" value="1"/>
</dbReference>
<comment type="caution">
    <text evidence="11">The sequence shown here is derived from an EMBL/GenBank/DDBJ whole genome shotgun (WGS) entry which is preliminary data.</text>
</comment>
<evidence type="ECO:0000313" key="11">
    <source>
        <dbReference type="EMBL" id="GMI00160.1"/>
    </source>
</evidence>
<protein>
    <recommendedName>
        <fullName evidence="8">Transcription elongation factor SPT5</fullName>
    </recommendedName>
</protein>
<keyword evidence="12" id="KW-1185">Reference proteome</keyword>
<dbReference type="InterPro" id="IPR041977">
    <property type="entry name" value="KOW_Spt5_4"/>
</dbReference>
<dbReference type="PIRSF" id="PIRSF036945">
    <property type="entry name" value="Spt5"/>
    <property type="match status" value="1"/>
</dbReference>
<feature type="region of interest" description="Disordered" evidence="9">
    <location>
        <begin position="1"/>
        <end position="111"/>
    </location>
</feature>
<dbReference type="EMBL" id="BRXY01000565">
    <property type="protein sequence ID" value="GMI00160.1"/>
    <property type="molecule type" value="Genomic_DNA"/>
</dbReference>
<dbReference type="Pfam" id="PF03439">
    <property type="entry name" value="Spt5-NGN"/>
    <property type="match status" value="1"/>
</dbReference>
<evidence type="ECO:0000256" key="8">
    <source>
        <dbReference type="PIRNR" id="PIRNR036945"/>
    </source>
</evidence>
<dbReference type="GO" id="GO:0003729">
    <property type="term" value="F:mRNA binding"/>
    <property type="evidence" value="ECO:0007669"/>
    <property type="project" value="TreeGrafter"/>
</dbReference>
<keyword evidence="5" id="KW-0934">Plastid</keyword>
<name>A0A9W7F1G4_9STRA</name>
<dbReference type="InterPro" id="IPR014722">
    <property type="entry name" value="Rib_uL2_dom2"/>
</dbReference>
<dbReference type="Pfam" id="PF23290">
    <property type="entry name" value="KOW5_SPT5"/>
    <property type="match status" value="1"/>
</dbReference>
<dbReference type="Pfam" id="PF23291">
    <property type="entry name" value="KOW4_SPT5"/>
    <property type="match status" value="1"/>
</dbReference>
<gene>
    <name evidence="11" type="ORF">TrST_g4295</name>
</gene>
<dbReference type="InterPro" id="IPR008991">
    <property type="entry name" value="Translation_prot_SH3-like_sf"/>
</dbReference>
<sequence length="1035" mass="110575">MSVASAPAFASGGGSAPSADLFGSDSDSDSDAPKKSTTTSKANLDLSSSDSDSDAAPVSTKKRSAVQESDSDSDDDRPAAKKPKNRVENFFEAEAEDEGEEREYTEAERQAEKLDENALAMMREQDRRRLGSGAVFDRNASIEDVASSFVARHRAEAALKRSQGAGISGSDFDRSNVGQQALMPGVEDPKVWMFKCKIGQEEALVIQIMNKALASAAKGRPLGITAACAGKSRGIVYVEGFSEPLCNEAVAGIRMLMIYSQKILPISDMTSVMEVTCKRKPVKDGQWVRLTRQPFKGDLARVERVMQDGNRCVVKYVPRIDLELLRMTEDKARQRKKTGPKPRKRFFNRQEIYDAGGKTSTGKLPTFTETYDMFDNQLFDADGYCLREVSLGTQVVPCEEKRSNLPTLEEFQDFRKKRKGEEGLDEEIEEQEGLTLIDELSKLQQAGGGGSEEQGHGISLGDTVIVVEGDLINLKGKVMQLDDNTVKVAPLDASIGIAEVEFLVGQVRKHLEIGAHVKVLNGRYGGETGAIHNIVDREGEMIAFLMTDMTSKEISVRVSQLTVSSDVSTGQAKLDGYELFDLVAIAGERNRNEVGIIVKVGREEFDVVNQAGSTIQVNPEQMRGKRNSNSLRATALDFGSNPVRVGDSVNILDGEYKNKSGTIKHIFRAFLFLHSQTMTKNSGVFVVKSTVCSLLAGGRTKGSEAPQPAMGAGRQQRPNPNGGGKMGKTVTITKGQWKGYMGIVTNETDKSVQVELHSRPKKVFVKIDAVKVKGDKFGPTNDDGQRLTNPGSGAAQGFAGGDTPYMGSATPMGGTTPMNLGGITPGGHAGGMTPMGYGGGADEEEENAWIPGPMDRSDADSVSDASGNVLLTGSTSALSSDGTPLDSWTPGSSFAGESPSSTAFTPSSVSGGDFGDTPLSGSTGGAGVGKPWFIDRVYVTGVDGVNYILKNVDTLSQTASAQPVGGGAVVELKASDCASRLLPEKDDNVLVFRGPEVGSEGKLVVIDGNDAIFSKPEGEGDQDFKIVEVSDIARV</sequence>
<feature type="compositionally biased region" description="Low complexity" evidence="9">
    <location>
        <begin position="1"/>
        <end position="25"/>
    </location>
</feature>
<evidence type="ECO:0000256" key="5">
    <source>
        <dbReference type="ARBA" id="ARBA00022640"/>
    </source>
</evidence>
<organism evidence="11 12">
    <name type="scientific">Triparma strigata</name>
    <dbReference type="NCBI Taxonomy" id="1606541"/>
    <lineage>
        <taxon>Eukaryota</taxon>
        <taxon>Sar</taxon>
        <taxon>Stramenopiles</taxon>
        <taxon>Ochrophyta</taxon>
        <taxon>Bolidophyceae</taxon>
        <taxon>Parmales</taxon>
        <taxon>Triparmaceae</taxon>
        <taxon>Triparma</taxon>
    </lineage>
</organism>
<evidence type="ECO:0000256" key="6">
    <source>
        <dbReference type="ARBA" id="ARBA00023163"/>
    </source>
</evidence>
<dbReference type="Pfam" id="PF23284">
    <property type="entry name" value="KOW2_Spt5"/>
    <property type="match status" value="1"/>
</dbReference>
<accession>A0A9W7F1G4</accession>
<dbReference type="InterPro" id="IPR005825">
    <property type="entry name" value="Ribosomal_uL24_CS"/>
</dbReference>
<dbReference type="CDD" id="cd06084">
    <property type="entry name" value="KOW_Spt5_4"/>
    <property type="match status" value="1"/>
</dbReference>
<dbReference type="GO" id="GO:0032784">
    <property type="term" value="P:regulation of DNA-templated transcription elongation"/>
    <property type="evidence" value="ECO:0007669"/>
    <property type="project" value="InterPro"/>
</dbReference>
<dbReference type="PROSITE" id="PS01108">
    <property type="entry name" value="RIBOSOMAL_L24"/>
    <property type="match status" value="1"/>
</dbReference>
<dbReference type="PANTHER" id="PTHR11125">
    <property type="entry name" value="SUPPRESSOR OF TY 5"/>
    <property type="match status" value="1"/>
</dbReference>
<dbReference type="InterPro" id="IPR005100">
    <property type="entry name" value="NGN-domain"/>
</dbReference>
<evidence type="ECO:0000256" key="4">
    <source>
        <dbReference type="ARBA" id="ARBA00022528"/>
    </source>
</evidence>
<evidence type="ECO:0000256" key="2">
    <source>
        <dbReference type="ARBA" id="ARBA00004229"/>
    </source>
</evidence>
<dbReference type="OrthoDB" id="28901at2759"/>
<dbReference type="InterPro" id="IPR039385">
    <property type="entry name" value="NGN_Euk"/>
</dbReference>
<evidence type="ECO:0000313" key="12">
    <source>
        <dbReference type="Proteomes" id="UP001165085"/>
    </source>
</evidence>
<evidence type="ECO:0000256" key="7">
    <source>
        <dbReference type="ARBA" id="ARBA00023242"/>
    </source>
</evidence>
<evidence type="ECO:0000256" key="1">
    <source>
        <dbReference type="ARBA" id="ARBA00004123"/>
    </source>
</evidence>
<dbReference type="CDD" id="cd09888">
    <property type="entry name" value="NGN_Euk"/>
    <property type="match status" value="1"/>
</dbReference>
<feature type="domain" description="KOW" evidence="10">
    <location>
        <begin position="457"/>
        <end position="484"/>
    </location>
</feature>
<dbReference type="GO" id="GO:0005840">
    <property type="term" value="C:ribosome"/>
    <property type="evidence" value="ECO:0007669"/>
    <property type="project" value="InterPro"/>
</dbReference>
<feature type="compositionally biased region" description="Low complexity" evidence="9">
    <location>
        <begin position="35"/>
        <end position="50"/>
    </location>
</feature>
<dbReference type="CDD" id="cd06081">
    <property type="entry name" value="KOW_Spt5_1"/>
    <property type="match status" value="1"/>
</dbReference>
<dbReference type="Pfam" id="PF23037">
    <property type="entry name" value="KOWx_SPT5"/>
    <property type="match status" value="1"/>
</dbReference>
<reference evidence="12" key="1">
    <citation type="journal article" date="2023" name="Commun. Biol.">
        <title>Genome analysis of Parmales, the sister group of diatoms, reveals the evolutionary specialization of diatoms from phago-mixotrophs to photoautotrophs.</title>
        <authorList>
            <person name="Ban H."/>
            <person name="Sato S."/>
            <person name="Yoshikawa S."/>
            <person name="Yamada K."/>
            <person name="Nakamura Y."/>
            <person name="Ichinomiya M."/>
            <person name="Sato N."/>
            <person name="Blanc-Mathieu R."/>
            <person name="Endo H."/>
            <person name="Kuwata A."/>
            <person name="Ogata H."/>
        </authorList>
    </citation>
    <scope>NUCLEOTIDE SEQUENCE [LARGE SCALE GENOMIC DNA]</scope>
    <source>
        <strain evidence="12">NIES 3701</strain>
    </source>
</reference>
<feature type="region of interest" description="Disordered" evidence="9">
    <location>
        <begin position="699"/>
        <end position="728"/>
    </location>
</feature>
<feature type="domain" description="KOW" evidence="10">
    <location>
        <begin position="281"/>
        <end position="308"/>
    </location>
</feature>
<dbReference type="InterPro" id="IPR041973">
    <property type="entry name" value="KOW_Spt5_1"/>
</dbReference>
<keyword evidence="7 8" id="KW-0539">Nucleus</keyword>
<dbReference type="AlphaFoldDB" id="A0A9W7F1G4"/>
<dbReference type="InterPro" id="IPR041975">
    <property type="entry name" value="KOW_Spt5_2"/>
</dbReference>
<feature type="compositionally biased region" description="Polar residues" evidence="9">
    <location>
        <begin position="869"/>
        <end position="882"/>
    </location>
</feature>
<dbReference type="Gene3D" id="2.30.30.30">
    <property type="match status" value="3"/>
</dbReference>
<feature type="domain" description="KOW" evidence="10">
    <location>
        <begin position="510"/>
        <end position="537"/>
    </location>
</feature>